<evidence type="ECO:0000256" key="7">
    <source>
        <dbReference type="ARBA" id="ARBA00022490"/>
    </source>
</evidence>
<evidence type="ECO:0000256" key="13">
    <source>
        <dbReference type="ARBA" id="ARBA00033392"/>
    </source>
</evidence>
<accession>A0AAW6U8Y0</accession>
<feature type="binding site" evidence="15 16">
    <location>
        <position position="110"/>
    </location>
    <ligand>
        <name>S-adenosyl-L-methionine</name>
        <dbReference type="ChEBI" id="CHEBI:59789"/>
    </ligand>
</feature>
<dbReference type="HAMAP" id="MF_00605">
    <property type="entry name" value="TrmD"/>
    <property type="match status" value="1"/>
</dbReference>
<dbReference type="SUPFAM" id="SSF75217">
    <property type="entry name" value="alpha/beta knot"/>
    <property type="match status" value="1"/>
</dbReference>
<evidence type="ECO:0000256" key="4">
    <source>
        <dbReference type="ARBA" id="ARBA00011738"/>
    </source>
</evidence>
<comment type="subunit">
    <text evidence="4 15 17">Homodimer.</text>
</comment>
<feature type="domain" description="tRNA methyltransferase TRMD/TRM10-type" evidence="18">
    <location>
        <begin position="1"/>
        <end position="221"/>
    </location>
</feature>
<dbReference type="PANTHER" id="PTHR46417:SF1">
    <property type="entry name" value="TRNA (GUANINE-N(1)-)-METHYLTRANSFERASE"/>
    <property type="match status" value="1"/>
</dbReference>
<keyword evidence="7 15" id="KW-0963">Cytoplasm</keyword>
<dbReference type="Gene3D" id="3.40.1280.10">
    <property type="match status" value="1"/>
</dbReference>
<dbReference type="GO" id="GO:0052906">
    <property type="term" value="F:tRNA (guanine(37)-N1)-methyltransferase activity"/>
    <property type="evidence" value="ECO:0007669"/>
    <property type="project" value="UniProtKB-UniRule"/>
</dbReference>
<comment type="subcellular location">
    <subcellularLocation>
        <location evidence="2 15 17">Cytoplasm</location>
    </subcellularLocation>
</comment>
<evidence type="ECO:0000256" key="12">
    <source>
        <dbReference type="ARBA" id="ARBA00029736"/>
    </source>
</evidence>
<evidence type="ECO:0000313" key="20">
    <source>
        <dbReference type="Proteomes" id="UP001431532"/>
    </source>
</evidence>
<dbReference type="Pfam" id="PF01746">
    <property type="entry name" value="tRNA_m1G_MT"/>
    <property type="match status" value="1"/>
</dbReference>
<dbReference type="PIRSF" id="PIRSF000386">
    <property type="entry name" value="tRNA_mtase"/>
    <property type="match status" value="1"/>
</dbReference>
<dbReference type="NCBIfam" id="NF000648">
    <property type="entry name" value="PRK00026.1"/>
    <property type="match status" value="1"/>
</dbReference>
<dbReference type="FunFam" id="1.10.1270.20:FF:000001">
    <property type="entry name" value="tRNA (guanine-N(1)-)-methyltransferase"/>
    <property type="match status" value="1"/>
</dbReference>
<dbReference type="InterPro" id="IPR029026">
    <property type="entry name" value="tRNA_m1G_MTases_N"/>
</dbReference>
<evidence type="ECO:0000256" key="15">
    <source>
        <dbReference type="HAMAP-Rule" id="MF_00605"/>
    </source>
</evidence>
<dbReference type="EC" id="2.1.1.228" evidence="5 15"/>
<evidence type="ECO:0000256" key="9">
    <source>
        <dbReference type="ARBA" id="ARBA00022679"/>
    </source>
</evidence>
<dbReference type="AlphaFoldDB" id="A0AAW6U8Y0"/>
<dbReference type="RefSeq" id="WP_282839346.1">
    <property type="nucleotide sequence ID" value="NZ_JASCXW010000013.1"/>
</dbReference>
<comment type="caution">
    <text evidence="19">The sequence shown here is derived from an EMBL/GenBank/DDBJ whole genome shotgun (WGS) entry which is preliminary data.</text>
</comment>
<name>A0AAW6U8Y0_9MOLU</name>
<dbReference type="NCBIfam" id="TIGR00088">
    <property type="entry name" value="trmD"/>
    <property type="match status" value="1"/>
</dbReference>
<keyword evidence="20" id="KW-1185">Reference proteome</keyword>
<dbReference type="PANTHER" id="PTHR46417">
    <property type="entry name" value="TRNA (GUANINE-N(1)-)-METHYLTRANSFERASE"/>
    <property type="match status" value="1"/>
</dbReference>
<comment type="function">
    <text evidence="1 15 17">Specifically methylates guanosine-37 in various tRNAs.</text>
</comment>
<dbReference type="FunFam" id="3.40.1280.10:FF:000001">
    <property type="entry name" value="tRNA (guanine-N(1)-)-methyltransferase"/>
    <property type="match status" value="1"/>
</dbReference>
<dbReference type="InterPro" id="IPR016009">
    <property type="entry name" value="tRNA_MeTrfase_TRMD/TRM10"/>
</dbReference>
<evidence type="ECO:0000256" key="8">
    <source>
        <dbReference type="ARBA" id="ARBA00022603"/>
    </source>
</evidence>
<comment type="catalytic activity">
    <reaction evidence="14 15 17">
        <text>guanosine(37) in tRNA + S-adenosyl-L-methionine = N(1)-methylguanosine(37) in tRNA + S-adenosyl-L-homocysteine + H(+)</text>
        <dbReference type="Rhea" id="RHEA:36899"/>
        <dbReference type="Rhea" id="RHEA-COMP:10145"/>
        <dbReference type="Rhea" id="RHEA-COMP:10147"/>
        <dbReference type="ChEBI" id="CHEBI:15378"/>
        <dbReference type="ChEBI" id="CHEBI:57856"/>
        <dbReference type="ChEBI" id="CHEBI:59789"/>
        <dbReference type="ChEBI" id="CHEBI:73542"/>
        <dbReference type="ChEBI" id="CHEBI:74269"/>
        <dbReference type="EC" id="2.1.1.228"/>
    </reaction>
</comment>
<proteinExistence type="inferred from homology"/>
<keyword evidence="10 15" id="KW-0949">S-adenosyl-L-methionine</keyword>
<evidence type="ECO:0000256" key="11">
    <source>
        <dbReference type="ARBA" id="ARBA00022694"/>
    </source>
</evidence>
<dbReference type="Proteomes" id="UP001431532">
    <property type="component" value="Unassembled WGS sequence"/>
</dbReference>
<evidence type="ECO:0000313" key="19">
    <source>
        <dbReference type="EMBL" id="MDI6452922.1"/>
    </source>
</evidence>
<dbReference type="InterPro" id="IPR023148">
    <property type="entry name" value="tRNA_m1G_MeTrfase_C_sf"/>
</dbReference>
<dbReference type="Gene3D" id="1.10.1270.20">
    <property type="entry name" value="tRNA(m1g37)methyltransferase, domain 2"/>
    <property type="match status" value="1"/>
</dbReference>
<evidence type="ECO:0000256" key="2">
    <source>
        <dbReference type="ARBA" id="ARBA00004496"/>
    </source>
</evidence>
<evidence type="ECO:0000256" key="1">
    <source>
        <dbReference type="ARBA" id="ARBA00002634"/>
    </source>
</evidence>
<dbReference type="CDD" id="cd18080">
    <property type="entry name" value="TrmD-like"/>
    <property type="match status" value="1"/>
</dbReference>
<dbReference type="InterPro" id="IPR002649">
    <property type="entry name" value="tRNA_m1G_MeTrfase_TrmD"/>
</dbReference>
<organism evidence="19 20">
    <name type="scientific">Peloplasma aerotolerans</name>
    <dbReference type="NCBI Taxonomy" id="3044389"/>
    <lineage>
        <taxon>Bacteria</taxon>
        <taxon>Bacillati</taxon>
        <taxon>Mycoplasmatota</taxon>
        <taxon>Mollicutes</taxon>
        <taxon>Acholeplasmatales</taxon>
        <taxon>Acholeplasmataceae</taxon>
        <taxon>Peloplasma</taxon>
    </lineage>
</organism>
<evidence type="ECO:0000256" key="17">
    <source>
        <dbReference type="RuleBase" id="RU003464"/>
    </source>
</evidence>
<sequence length="240" mass="27671">MKIDIVTIFPEFFDTFLKTSIIKRAIEDGLVEIELHQLRDYSHNKHKKIDDTPYGGGAGMLMAFPPFYDVIHQLKRENTKVIMLSPQGKLFNQKTATELSLSKHLILLCGHYEGIDARVEELIDLEISIGDYILTGGEIPAMIISDAVIRLIPEVIHQDSAEQDSLQNGWLKYPQYTKPEEYKGFKVPEVLVSGNHQLIDQWRTKQQIKKTLNKRPDLVNQIEKTEKEVQLLKEFNKNKK</sequence>
<feature type="binding site" evidence="15 16">
    <location>
        <begin position="129"/>
        <end position="134"/>
    </location>
    <ligand>
        <name>S-adenosyl-L-methionine</name>
        <dbReference type="ChEBI" id="CHEBI:59789"/>
    </ligand>
</feature>
<keyword evidence="8 15" id="KW-0489">Methyltransferase</keyword>
<keyword evidence="9 15" id="KW-0808">Transferase</keyword>
<evidence type="ECO:0000259" key="18">
    <source>
        <dbReference type="Pfam" id="PF01746"/>
    </source>
</evidence>
<evidence type="ECO:0000256" key="5">
    <source>
        <dbReference type="ARBA" id="ARBA00012807"/>
    </source>
</evidence>
<reference evidence="19" key="1">
    <citation type="submission" date="2023-05" db="EMBL/GenBank/DDBJ databases">
        <title>Mariniplasma microaerophilum sp. nov., a novel anaerobic mollicute isolated from terrestrial mud volcano, Taman Peninsula, Russia.</title>
        <authorList>
            <person name="Khomyakova M.A."/>
            <person name="Merkel A.Y."/>
            <person name="Slobodkin A.I."/>
        </authorList>
    </citation>
    <scope>NUCLEOTIDE SEQUENCE</scope>
    <source>
        <strain evidence="19">M4Ah</strain>
    </source>
</reference>
<dbReference type="GO" id="GO:0005829">
    <property type="term" value="C:cytosol"/>
    <property type="evidence" value="ECO:0007669"/>
    <property type="project" value="TreeGrafter"/>
</dbReference>
<evidence type="ECO:0000256" key="3">
    <source>
        <dbReference type="ARBA" id="ARBA00007630"/>
    </source>
</evidence>
<gene>
    <name evidence="15 19" type="primary">trmD</name>
    <name evidence="19" type="ORF">QJ521_05045</name>
</gene>
<dbReference type="EMBL" id="JASCXW010000013">
    <property type="protein sequence ID" value="MDI6452922.1"/>
    <property type="molecule type" value="Genomic_DNA"/>
</dbReference>
<evidence type="ECO:0000256" key="16">
    <source>
        <dbReference type="PIRSR" id="PIRSR000386-1"/>
    </source>
</evidence>
<evidence type="ECO:0000256" key="14">
    <source>
        <dbReference type="ARBA" id="ARBA00047783"/>
    </source>
</evidence>
<evidence type="ECO:0000256" key="10">
    <source>
        <dbReference type="ARBA" id="ARBA00022691"/>
    </source>
</evidence>
<comment type="similarity">
    <text evidence="3 15 17">Belongs to the RNA methyltransferase TrmD family.</text>
</comment>
<dbReference type="GO" id="GO:0002939">
    <property type="term" value="P:tRNA N1-guanine methylation"/>
    <property type="evidence" value="ECO:0007669"/>
    <property type="project" value="TreeGrafter"/>
</dbReference>
<dbReference type="InterPro" id="IPR029028">
    <property type="entry name" value="Alpha/beta_knot_MTases"/>
</dbReference>
<protein>
    <recommendedName>
        <fullName evidence="6 15">tRNA (guanine-N(1)-)-methyltransferase</fullName>
        <ecNumber evidence="5 15">2.1.1.228</ecNumber>
    </recommendedName>
    <alternativeName>
        <fullName evidence="12 15">M1G-methyltransferase</fullName>
    </alternativeName>
    <alternativeName>
        <fullName evidence="13 15">tRNA [GM37] methyltransferase</fullName>
    </alternativeName>
</protein>
<keyword evidence="11 15" id="KW-0819">tRNA processing</keyword>
<evidence type="ECO:0000256" key="6">
    <source>
        <dbReference type="ARBA" id="ARBA00014679"/>
    </source>
</evidence>